<keyword evidence="3" id="KW-1185">Reference proteome</keyword>
<feature type="transmembrane region" description="Helical" evidence="1">
    <location>
        <begin position="44"/>
        <end position="61"/>
    </location>
</feature>
<organism evidence="2 3">
    <name type="scientific">Pseudoalteromonas phenolica</name>
    <dbReference type="NCBI Taxonomy" id="161398"/>
    <lineage>
        <taxon>Bacteria</taxon>
        <taxon>Pseudomonadati</taxon>
        <taxon>Pseudomonadota</taxon>
        <taxon>Gammaproteobacteria</taxon>
        <taxon>Alteromonadales</taxon>
        <taxon>Pseudoalteromonadaceae</taxon>
        <taxon>Pseudoalteromonas</taxon>
    </lineage>
</organism>
<dbReference type="AlphaFoldDB" id="A0A0S2K3N2"/>
<dbReference type="Proteomes" id="UP000061457">
    <property type="component" value="Chromosome I"/>
</dbReference>
<dbReference type="PATRIC" id="fig|161398.10.peg.2216"/>
<dbReference type="STRING" id="161398.PP2015_2179"/>
<reference evidence="2 3" key="1">
    <citation type="submission" date="2015-11" db="EMBL/GenBank/DDBJ databases">
        <authorList>
            <person name="Zhang Y."/>
            <person name="Guo Z."/>
        </authorList>
    </citation>
    <scope>NUCLEOTIDE SEQUENCE [LARGE SCALE GENOMIC DNA]</scope>
    <source>
        <strain evidence="2 3">KCTC 12086</strain>
    </source>
</reference>
<feature type="transmembrane region" description="Helical" evidence="1">
    <location>
        <begin position="97"/>
        <end position="117"/>
    </location>
</feature>
<protein>
    <recommendedName>
        <fullName evidence="4">DUF4345 domain-containing protein</fullName>
    </recommendedName>
</protein>
<evidence type="ECO:0000313" key="2">
    <source>
        <dbReference type="EMBL" id="ALO42676.1"/>
    </source>
</evidence>
<dbReference type="OrthoDB" id="1093031at2"/>
<dbReference type="RefSeq" id="WP_058030385.1">
    <property type="nucleotide sequence ID" value="NZ_CP013187.1"/>
</dbReference>
<feature type="transmembrane region" description="Helical" evidence="1">
    <location>
        <begin position="7"/>
        <end position="24"/>
    </location>
</feature>
<evidence type="ECO:0008006" key="4">
    <source>
        <dbReference type="Google" id="ProtNLM"/>
    </source>
</evidence>
<name>A0A0S2K3N2_9GAMM</name>
<keyword evidence="1" id="KW-0472">Membrane</keyword>
<feature type="transmembrane region" description="Helical" evidence="1">
    <location>
        <begin position="73"/>
        <end position="91"/>
    </location>
</feature>
<dbReference type="EMBL" id="CP013187">
    <property type="protein sequence ID" value="ALO42676.1"/>
    <property type="molecule type" value="Genomic_DNA"/>
</dbReference>
<gene>
    <name evidence="2" type="ORF">PP2015_2179</name>
</gene>
<evidence type="ECO:0000313" key="3">
    <source>
        <dbReference type="Proteomes" id="UP000061457"/>
    </source>
</evidence>
<keyword evidence="1" id="KW-0812">Transmembrane</keyword>
<proteinExistence type="predicted"/>
<evidence type="ECO:0000256" key="1">
    <source>
        <dbReference type="SAM" id="Phobius"/>
    </source>
</evidence>
<dbReference type="KEGG" id="pphe:PP2015_2179"/>
<sequence length="134" mass="14535">MLNFKKISTFTASIACSLFAAFLLYPEFPFSLFGIEQSSSALFVGRRMAMLFLGLAILLWVGRNAEHSESRQAICLSVAVSMCALAGLGVFEFQQGLAGPGILLAVMIELAIAFLYLKVWLSHKQVAVDLIKGA</sequence>
<accession>A0A0S2K3N2</accession>
<keyword evidence="1" id="KW-1133">Transmembrane helix</keyword>